<gene>
    <name evidence="1" type="ORF">PQQ63_15265</name>
</gene>
<dbReference type="Pfam" id="PF05866">
    <property type="entry name" value="RusA"/>
    <property type="match status" value="1"/>
</dbReference>
<dbReference type="RefSeq" id="WP_408336967.1">
    <property type="nucleotide sequence ID" value="NZ_JAQQCF010000012.1"/>
</dbReference>
<evidence type="ECO:0000313" key="2">
    <source>
        <dbReference type="Proteomes" id="UP001629432"/>
    </source>
</evidence>
<reference evidence="1 2" key="1">
    <citation type="journal article" date="2024" name="Chem. Sci.">
        <title>Discovery of megapolipeptins by genome mining of a Burkholderiales bacteria collection.</title>
        <authorList>
            <person name="Paulo B.S."/>
            <person name="Recchia M.J.J."/>
            <person name="Lee S."/>
            <person name="Fergusson C.H."/>
            <person name="Romanowski S.B."/>
            <person name="Hernandez A."/>
            <person name="Krull N."/>
            <person name="Liu D.Y."/>
            <person name="Cavanagh H."/>
            <person name="Bos A."/>
            <person name="Gray C.A."/>
            <person name="Murphy B.T."/>
            <person name="Linington R.G."/>
            <person name="Eustaquio A.S."/>
        </authorList>
    </citation>
    <scope>NUCLEOTIDE SEQUENCE [LARGE SCALE GENOMIC DNA]</scope>
    <source>
        <strain evidence="1 2">RL17-338-BIC-A</strain>
    </source>
</reference>
<dbReference type="InterPro" id="IPR036614">
    <property type="entry name" value="RusA-like_sf"/>
</dbReference>
<dbReference type="Proteomes" id="UP001629432">
    <property type="component" value="Unassembled WGS sequence"/>
</dbReference>
<organism evidence="1 2">
    <name type="scientific">Paraburkholderia metrosideri</name>
    <dbReference type="NCBI Taxonomy" id="580937"/>
    <lineage>
        <taxon>Bacteria</taxon>
        <taxon>Pseudomonadati</taxon>
        <taxon>Pseudomonadota</taxon>
        <taxon>Betaproteobacteria</taxon>
        <taxon>Burkholderiales</taxon>
        <taxon>Burkholderiaceae</taxon>
        <taxon>Paraburkholderia</taxon>
    </lineage>
</organism>
<evidence type="ECO:0000313" key="1">
    <source>
        <dbReference type="EMBL" id="MFM0638060.1"/>
    </source>
</evidence>
<protein>
    <submittedName>
        <fullName evidence="1">RusA family crossover junction endodeoxyribonuclease</fullName>
    </submittedName>
</protein>
<dbReference type="InterPro" id="IPR008822">
    <property type="entry name" value="Endonuclease_RusA-like"/>
</dbReference>
<dbReference type="SUPFAM" id="SSF103084">
    <property type="entry name" value="Holliday junction resolvase RusA"/>
    <property type="match status" value="1"/>
</dbReference>
<accession>A0ABW9DSI5</accession>
<name>A0ABW9DSI5_9BURK</name>
<comment type="caution">
    <text evidence="1">The sequence shown here is derived from an EMBL/GenBank/DDBJ whole genome shotgun (WGS) entry which is preliminary data.</text>
</comment>
<dbReference type="Gene3D" id="3.30.1330.70">
    <property type="entry name" value="Holliday junction resolvase RusA"/>
    <property type="match status" value="1"/>
</dbReference>
<keyword evidence="2" id="KW-1185">Reference proteome</keyword>
<sequence>MLTVTLPYPISANRYWASRTVKPKGGPSFTTTYVTAEAKAYKEQVGWLLRASGVREPIKGRVAIAYTLYPKRPQDWQKRMRKLGAAWDDGVMCIDLDNAQKVLLDSMKGIAFEDDAWVRRILAERAEPDGEGRIVVTITAIETPAPQAELLTCADSQTGISASLFDPLEV</sequence>
<proteinExistence type="predicted"/>
<dbReference type="EMBL" id="JAQQCF010000012">
    <property type="protein sequence ID" value="MFM0638060.1"/>
    <property type="molecule type" value="Genomic_DNA"/>
</dbReference>